<dbReference type="GO" id="GO:0045087">
    <property type="term" value="P:innate immune response"/>
    <property type="evidence" value="ECO:0007669"/>
    <property type="project" value="TreeGrafter"/>
</dbReference>
<dbReference type="PANTHER" id="PTHR23015">
    <property type="entry name" value="UNCHARACTERIZED C.ELEGANS PROTEIN"/>
    <property type="match status" value="1"/>
</dbReference>
<dbReference type="CTD" id="9825726"/>
<dbReference type="InterPro" id="IPR001810">
    <property type="entry name" value="F-box_dom"/>
</dbReference>
<evidence type="ECO:0000313" key="3">
    <source>
        <dbReference type="EMBL" id="EFO82611.1"/>
    </source>
</evidence>
<dbReference type="AlphaFoldDB" id="E3LCJ7"/>
<dbReference type="Proteomes" id="UP000008281">
    <property type="component" value="Unassembled WGS sequence"/>
</dbReference>
<dbReference type="OrthoDB" id="5911107at2759"/>
<evidence type="ECO:0000259" key="2">
    <source>
        <dbReference type="Pfam" id="PF01827"/>
    </source>
</evidence>
<protein>
    <submittedName>
        <fullName evidence="3">Uncharacterized protein</fullName>
    </submittedName>
</protein>
<feature type="domain" description="F-box" evidence="1">
    <location>
        <begin position="5"/>
        <end position="44"/>
    </location>
</feature>
<dbReference type="InterPro" id="IPR002900">
    <property type="entry name" value="DUF38/FTH_CAE_spp"/>
</dbReference>
<organism evidence="4">
    <name type="scientific">Caenorhabditis remanei</name>
    <name type="common">Caenorhabditis vulgaris</name>
    <dbReference type="NCBI Taxonomy" id="31234"/>
    <lineage>
        <taxon>Eukaryota</taxon>
        <taxon>Metazoa</taxon>
        <taxon>Ecdysozoa</taxon>
        <taxon>Nematoda</taxon>
        <taxon>Chromadorea</taxon>
        <taxon>Rhabditida</taxon>
        <taxon>Rhabditina</taxon>
        <taxon>Rhabditomorpha</taxon>
        <taxon>Rhabditoidea</taxon>
        <taxon>Rhabditidae</taxon>
        <taxon>Peloderinae</taxon>
        <taxon>Caenorhabditis</taxon>
    </lineage>
</organism>
<keyword evidence="4" id="KW-1185">Reference proteome</keyword>
<dbReference type="HOGENOM" id="CLU_055882_0_0_1"/>
<dbReference type="EMBL" id="DS268407">
    <property type="protein sequence ID" value="EFO82611.1"/>
    <property type="molecule type" value="Genomic_DNA"/>
</dbReference>
<dbReference type="GeneID" id="9825726"/>
<dbReference type="Pfam" id="PF00646">
    <property type="entry name" value="F-box"/>
    <property type="match status" value="1"/>
</dbReference>
<dbReference type="PANTHER" id="PTHR23015:SF4">
    <property type="entry name" value="DUF38 DOMAIN-CONTAINING PROTEIN-RELATED"/>
    <property type="match status" value="1"/>
</dbReference>
<reference evidence="3" key="1">
    <citation type="submission" date="2007-07" db="EMBL/GenBank/DDBJ databases">
        <title>PCAP assembly of the Caenorhabditis remanei genome.</title>
        <authorList>
            <consortium name="The Caenorhabditis remanei Sequencing Consortium"/>
            <person name="Wilson R.K."/>
        </authorList>
    </citation>
    <scope>NUCLEOTIDE SEQUENCE [LARGE SCALE GENOMIC DNA]</scope>
    <source>
        <strain evidence="3">PB4641</strain>
    </source>
</reference>
<evidence type="ECO:0000313" key="4">
    <source>
        <dbReference type="Proteomes" id="UP000008281"/>
    </source>
</evidence>
<dbReference type="InterPro" id="IPR040161">
    <property type="entry name" value="FB224"/>
</dbReference>
<gene>
    <name evidence="3" type="ORF">CRE_00033</name>
</gene>
<name>E3LCJ7_CAERE</name>
<dbReference type="KEGG" id="crq:GCK72_024839"/>
<dbReference type="InParanoid" id="E3LCJ7"/>
<sequence length="333" mass="38603">MPPSWEDLPVHFKQDVVRNLNFESRCCFRKCSHAERQLVDEVPLVLDKVNLEIEEDGMMLRVGNTAFSYSLDGNENRITVTVVKNSDGDDDNDEPLVKEKHLHHVQHNMLDLIMTDFFLLFINGKSVVRKMEIIVRQCQAEEKYTVYETLRRKLQAMQPDYCINTKKVEYYLSAFEDTIHSLRLLNENYLETIAINTFTKKIVNSAMESVFETKQWKMAKHVQITNVVNIPIRFFTHLHSYNADLLELYLNDLLMSVQSFYEIDAPINSHFQLHYHNTLDTTSVSNSIAINFKNTSVSGNVVNIPMRSGNSNLAVKFLNNRILGHVQSLLKKN</sequence>
<accession>E3LCJ7</accession>
<dbReference type="Pfam" id="PF01827">
    <property type="entry name" value="FTH"/>
    <property type="match status" value="1"/>
</dbReference>
<dbReference type="RefSeq" id="XP_003118013.2">
    <property type="nucleotide sequence ID" value="XM_003117965.2"/>
</dbReference>
<proteinExistence type="predicted"/>
<feature type="domain" description="DUF38" evidence="2">
    <location>
        <begin position="157"/>
        <end position="252"/>
    </location>
</feature>
<evidence type="ECO:0000259" key="1">
    <source>
        <dbReference type="Pfam" id="PF00646"/>
    </source>
</evidence>